<evidence type="ECO:0008006" key="3">
    <source>
        <dbReference type="Google" id="ProtNLM"/>
    </source>
</evidence>
<comment type="caution">
    <text evidence="1">The sequence shown here is derived from an EMBL/GenBank/DDBJ whole genome shotgun (WGS) entry which is preliminary data.</text>
</comment>
<organism evidence="1 2">
    <name type="scientific">Candidatus Fonsibacter lacus</name>
    <dbReference type="NCBI Taxonomy" id="2576439"/>
    <lineage>
        <taxon>Bacteria</taxon>
        <taxon>Pseudomonadati</taxon>
        <taxon>Pseudomonadota</taxon>
        <taxon>Alphaproteobacteria</taxon>
        <taxon>Candidatus Pelagibacterales</taxon>
        <taxon>Candidatus Pelagibacterales incertae sedis</taxon>
        <taxon>Candidatus Fonsibacter</taxon>
    </lineage>
</organism>
<gene>
    <name evidence="1" type="ORF">EBT44_01990</name>
</gene>
<dbReference type="Proteomes" id="UP000740727">
    <property type="component" value="Unassembled WGS sequence"/>
</dbReference>
<evidence type="ECO:0000313" key="2">
    <source>
        <dbReference type="Proteomes" id="UP000740727"/>
    </source>
</evidence>
<sequence length="341" mass="38746">MHRELRILPGLLCIERSDGYFIGHLDDQIIFPNVHLIPLLRKLQTWQIFQNLKEISDINSEGCEAELSTLLEQLEAKGFLEWRNTQLQQKEIVISHMNEIGLALAPILYEEGFAVATLDKRSVRLSDVRGSFIRVADLGERFDSVLHSQIREIINSASALTSSQRNLCTINNQLFDRNSQKNLVNPIEQKTLVVITSYPEPELLASLMEHEIPHIFVFTAPGGAYFGPLVRPGQSPCFHCIELHRSDRDRNWQNVALTLFTDRLINAPMASALFAAATAAQWVLAIVREELTLKRSARTTIFRIPDLRSNSEIEIRDESHTWNFHPSCSCHWGGGLSTRAR</sequence>
<accession>A0A965GBX3</accession>
<name>A0A965GBX3_9PROT</name>
<reference evidence="1" key="1">
    <citation type="submission" date="2018-10" db="EMBL/GenBank/DDBJ databases">
        <title>Iterative Subtractive Binning of Freshwater Chronoseries Metagenomes Recovers Nearly Complete Genomes from over Four Hundred Novel Species.</title>
        <authorList>
            <person name="Rodriguez-R L.M."/>
            <person name="Tsementzi D."/>
            <person name="Luo C."/>
            <person name="Konstantinidis K.T."/>
        </authorList>
    </citation>
    <scope>NUCLEOTIDE SEQUENCE</scope>
    <source>
        <strain evidence="1">WB5_2A_028</strain>
    </source>
</reference>
<proteinExistence type="predicted"/>
<evidence type="ECO:0000313" key="1">
    <source>
        <dbReference type="EMBL" id="NBR93614.1"/>
    </source>
</evidence>
<dbReference type="Gene3D" id="3.40.50.720">
    <property type="entry name" value="NAD(P)-binding Rossmann-like Domain"/>
    <property type="match status" value="1"/>
</dbReference>
<dbReference type="AlphaFoldDB" id="A0A965GBX3"/>
<dbReference type="EMBL" id="RFXN01000013">
    <property type="protein sequence ID" value="NBR93614.1"/>
    <property type="molecule type" value="Genomic_DNA"/>
</dbReference>
<protein>
    <recommendedName>
        <fullName evidence="3">THIF-type NAD/FAD binding fold domain-containing protein</fullName>
    </recommendedName>
</protein>